<keyword evidence="1" id="KW-0732">Signal</keyword>
<keyword evidence="3" id="KW-1185">Reference proteome</keyword>
<comment type="caution">
    <text evidence="2">The sequence shown here is derived from an EMBL/GenBank/DDBJ whole genome shotgun (WGS) entry which is preliminary data.</text>
</comment>
<dbReference type="Pfam" id="PF09673">
    <property type="entry name" value="TrbC_Ftype"/>
    <property type="match status" value="1"/>
</dbReference>
<protein>
    <recommendedName>
        <fullName evidence="4">Conjugal transfer protein</fullName>
    </recommendedName>
</protein>
<evidence type="ECO:0000313" key="3">
    <source>
        <dbReference type="Proteomes" id="UP001166251"/>
    </source>
</evidence>
<proteinExistence type="predicted"/>
<sequence>MYCFSRLALIGLVLATPTVANEPIVDQIATQQQLIKDATERAQQEGWLEGFDGQTQQAIAKPYVEDATELAKQGGEATVTAARHYFEEQIQGDEDVASTKPRPKEPEAKVDLDIFVSLGMPRAELKTALELASQLGARVLFQGWESETNSPIKTIGMFKKLAADLEVEPIVQLAPKKFERGNVEAVPTMIYRADGLTFKVAGTLAAEWLISKSEGAQSSLDLGVVGATYDIDETNLIDLARQRYDAIDWKAKQRQAYERFWKHQTFHFLPDAVDSRDFWIDPTMRVTSDIVDVRGNTLAAKGQVINPLLDAPYQLNIVVFDATNPQQTEWAQRQVRTYTKGKVIAVTTKVNRDDGWQHLSDTRKTLGLDVKKLSKQMIDAFQLKAVPSVITTENTYIHVHEVGQKAMREQLDTEVNP</sequence>
<evidence type="ECO:0008006" key="4">
    <source>
        <dbReference type="Google" id="ProtNLM"/>
    </source>
</evidence>
<organism evidence="2 3">
    <name type="scientific">Neiella holothuriorum</name>
    <dbReference type="NCBI Taxonomy" id="2870530"/>
    <lineage>
        <taxon>Bacteria</taxon>
        <taxon>Pseudomonadati</taxon>
        <taxon>Pseudomonadota</taxon>
        <taxon>Gammaproteobacteria</taxon>
        <taxon>Alteromonadales</taxon>
        <taxon>Echinimonadaceae</taxon>
        <taxon>Neiella</taxon>
    </lineage>
</organism>
<dbReference type="InterPro" id="IPR019106">
    <property type="entry name" value="T4SS_TrbC"/>
</dbReference>
<evidence type="ECO:0000256" key="1">
    <source>
        <dbReference type="SAM" id="SignalP"/>
    </source>
</evidence>
<name>A0ABS7EG49_9GAMM</name>
<dbReference type="EMBL" id="JAHZSS010000010">
    <property type="protein sequence ID" value="MBW8191290.1"/>
    <property type="molecule type" value="Genomic_DNA"/>
</dbReference>
<feature type="chain" id="PRO_5045605005" description="Conjugal transfer protein" evidence="1">
    <location>
        <begin position="21"/>
        <end position="417"/>
    </location>
</feature>
<feature type="signal peptide" evidence="1">
    <location>
        <begin position="1"/>
        <end position="20"/>
    </location>
</feature>
<dbReference type="Proteomes" id="UP001166251">
    <property type="component" value="Unassembled WGS sequence"/>
</dbReference>
<gene>
    <name evidence="2" type="ORF">K0504_09600</name>
</gene>
<evidence type="ECO:0000313" key="2">
    <source>
        <dbReference type="EMBL" id="MBW8191290.1"/>
    </source>
</evidence>
<dbReference type="RefSeq" id="WP_220103973.1">
    <property type="nucleotide sequence ID" value="NZ_JAHZSS010000010.1"/>
</dbReference>
<reference evidence="2" key="1">
    <citation type="submission" date="2021-07" db="EMBL/GenBank/DDBJ databases">
        <title>Neiella marina sp. nov., isolated from the intestinal content of sea cucumber Apostichopus japonicus.</title>
        <authorList>
            <person name="Bai X."/>
        </authorList>
    </citation>
    <scope>NUCLEOTIDE SEQUENCE</scope>
    <source>
        <strain evidence="2">126</strain>
    </source>
</reference>
<accession>A0ABS7EG49</accession>